<dbReference type="InterPro" id="IPR036271">
    <property type="entry name" value="Tet_transcr_reg_TetR-rel_C_sf"/>
</dbReference>
<dbReference type="Gene3D" id="1.10.357.10">
    <property type="entry name" value="Tetracycline Repressor, domain 2"/>
    <property type="match status" value="1"/>
</dbReference>
<evidence type="ECO:0000256" key="1">
    <source>
        <dbReference type="ARBA" id="ARBA00023015"/>
    </source>
</evidence>
<gene>
    <name evidence="6" type="ORF">GCM10011577_17160</name>
</gene>
<evidence type="ECO:0000259" key="5">
    <source>
        <dbReference type="PROSITE" id="PS50977"/>
    </source>
</evidence>
<keyword evidence="3" id="KW-0804">Transcription</keyword>
<feature type="domain" description="HTH tetR-type" evidence="5">
    <location>
        <begin position="20"/>
        <end position="80"/>
    </location>
</feature>
<evidence type="ECO:0000313" key="6">
    <source>
        <dbReference type="EMBL" id="GGG94771.1"/>
    </source>
</evidence>
<name>A0ABQ1XIW5_9MICC</name>
<dbReference type="PRINTS" id="PR00455">
    <property type="entry name" value="HTHTETR"/>
</dbReference>
<dbReference type="Pfam" id="PF00440">
    <property type="entry name" value="TetR_N"/>
    <property type="match status" value="1"/>
</dbReference>
<dbReference type="Pfam" id="PF16925">
    <property type="entry name" value="TetR_C_13"/>
    <property type="match status" value="1"/>
</dbReference>
<organism evidence="6 7">
    <name type="scientific">Pseudarthrobacter polychromogenes</name>
    <dbReference type="NCBI Taxonomy" id="1676"/>
    <lineage>
        <taxon>Bacteria</taxon>
        <taxon>Bacillati</taxon>
        <taxon>Actinomycetota</taxon>
        <taxon>Actinomycetes</taxon>
        <taxon>Micrococcales</taxon>
        <taxon>Micrococcaceae</taxon>
        <taxon>Pseudarthrobacter</taxon>
    </lineage>
</organism>
<dbReference type="Proteomes" id="UP000596938">
    <property type="component" value="Unassembled WGS sequence"/>
</dbReference>
<evidence type="ECO:0000313" key="7">
    <source>
        <dbReference type="Proteomes" id="UP000596938"/>
    </source>
</evidence>
<dbReference type="PANTHER" id="PTHR47506">
    <property type="entry name" value="TRANSCRIPTIONAL REGULATORY PROTEIN"/>
    <property type="match status" value="1"/>
</dbReference>
<proteinExistence type="predicted"/>
<dbReference type="EMBL" id="BMKU01000004">
    <property type="protein sequence ID" value="GGG94771.1"/>
    <property type="molecule type" value="Genomic_DNA"/>
</dbReference>
<dbReference type="SUPFAM" id="SSF48498">
    <property type="entry name" value="Tetracyclin repressor-like, C-terminal domain"/>
    <property type="match status" value="1"/>
</dbReference>
<keyword evidence="7" id="KW-1185">Reference proteome</keyword>
<sequence>MAARDTGAQTAAHTPMPPKRPARALLLQAAARLFYAQGVAATGIDTITTEAGVAKKSLYNNFASKAELVAAYLEARHAEWLGLYSRRLEDARNPRERVLAVFDAYTDHANAAYLNGFRGCGLLNAAAELPAGAPGRLAVRKHKEEVEGLLARHVAEVLPAGHGRAAGLARHLAFLLEGAMARAGLEGNDACLKECRTIAARLLADV</sequence>
<reference evidence="7" key="1">
    <citation type="journal article" date="2019" name="Int. J. Syst. Evol. Microbiol.">
        <title>The Global Catalogue of Microorganisms (GCM) 10K type strain sequencing project: providing services to taxonomists for standard genome sequencing and annotation.</title>
        <authorList>
            <consortium name="The Broad Institute Genomics Platform"/>
            <consortium name="The Broad Institute Genome Sequencing Center for Infectious Disease"/>
            <person name="Wu L."/>
            <person name="Ma J."/>
        </authorList>
    </citation>
    <scope>NUCLEOTIDE SEQUENCE [LARGE SCALE GENOMIC DNA]</scope>
    <source>
        <strain evidence="7">CGMCC 1.1927</strain>
    </source>
</reference>
<dbReference type="InterPro" id="IPR001647">
    <property type="entry name" value="HTH_TetR"/>
</dbReference>
<comment type="caution">
    <text evidence="6">The sequence shown here is derived from an EMBL/GenBank/DDBJ whole genome shotgun (WGS) entry which is preliminary data.</text>
</comment>
<evidence type="ECO:0000256" key="4">
    <source>
        <dbReference type="PROSITE-ProRule" id="PRU00335"/>
    </source>
</evidence>
<evidence type="ECO:0000256" key="3">
    <source>
        <dbReference type="ARBA" id="ARBA00023163"/>
    </source>
</evidence>
<keyword evidence="2 4" id="KW-0238">DNA-binding</keyword>
<protein>
    <submittedName>
        <fullName evidence="6">TetR family transcriptional regulator</fullName>
    </submittedName>
</protein>
<feature type="DNA-binding region" description="H-T-H motif" evidence="4">
    <location>
        <begin position="43"/>
        <end position="62"/>
    </location>
</feature>
<dbReference type="PROSITE" id="PS50977">
    <property type="entry name" value="HTH_TETR_2"/>
    <property type="match status" value="1"/>
</dbReference>
<dbReference type="InterPro" id="IPR009057">
    <property type="entry name" value="Homeodomain-like_sf"/>
</dbReference>
<evidence type="ECO:0000256" key="2">
    <source>
        <dbReference type="ARBA" id="ARBA00023125"/>
    </source>
</evidence>
<dbReference type="PANTHER" id="PTHR47506:SF1">
    <property type="entry name" value="HTH-TYPE TRANSCRIPTIONAL REGULATOR YJDC"/>
    <property type="match status" value="1"/>
</dbReference>
<keyword evidence="1" id="KW-0805">Transcription regulation</keyword>
<dbReference type="InterPro" id="IPR011075">
    <property type="entry name" value="TetR_C"/>
</dbReference>
<accession>A0ABQ1XIW5</accession>
<dbReference type="SUPFAM" id="SSF46689">
    <property type="entry name" value="Homeodomain-like"/>
    <property type="match status" value="1"/>
</dbReference>